<gene>
    <name evidence="2" type="ORF">GZH47_08575</name>
</gene>
<protein>
    <recommendedName>
        <fullName evidence="4">Photosynthesis system II assembly factor Ycf48/Hcf136-like domain-containing protein</fullName>
    </recommendedName>
</protein>
<sequence>MKRTVILIALPLLFFASILLSGCSSGERQAPERIAPAANDEQTLSAPAPAPPPVPAPSPSPTMEAAPVLENASPSSDPQAPEPDYRRSETFTLNDANAWTADYWATVGMHTEDMKLSRSTDGGKTWTTVADTSVPGSTLPLGGTKVGFMFLTPVVGWLALNSPLDDTVQVYRTEDAGRSWSLEKLPVPDAAKRSNIQSSLPFFFNDKQGILTTIVINDAQPQLFYLTSDGGKTWNMHLNEHDGKTGNLSWTTQRRENAVGRVEFNYHVTVGEDSWVGNSGQTWITEDNKMR</sequence>
<feature type="compositionally biased region" description="Pro residues" evidence="1">
    <location>
        <begin position="48"/>
        <end position="60"/>
    </location>
</feature>
<evidence type="ECO:0000313" key="3">
    <source>
        <dbReference type="Proteomes" id="UP000479114"/>
    </source>
</evidence>
<dbReference type="InterPro" id="IPR015943">
    <property type="entry name" value="WD40/YVTN_repeat-like_dom_sf"/>
</dbReference>
<dbReference type="CDD" id="cd15482">
    <property type="entry name" value="Sialidase_non-viral"/>
    <property type="match status" value="1"/>
</dbReference>
<reference evidence="2 3" key="1">
    <citation type="submission" date="2020-02" db="EMBL/GenBank/DDBJ databases">
        <title>Paenibacillus sp. nov., isolated from rhizosphere soil of tomato.</title>
        <authorList>
            <person name="Weon H.-Y."/>
            <person name="Lee S.A."/>
        </authorList>
    </citation>
    <scope>NUCLEOTIDE SEQUENCE [LARGE SCALE GENOMIC DNA]</scope>
    <source>
        <strain evidence="2 3">14171R-81</strain>
    </source>
</reference>
<dbReference type="Gene3D" id="2.130.10.10">
    <property type="entry name" value="YVTN repeat-like/Quinoprotein amine dehydrogenase"/>
    <property type="match status" value="1"/>
</dbReference>
<dbReference type="PROSITE" id="PS51257">
    <property type="entry name" value="PROKAR_LIPOPROTEIN"/>
    <property type="match status" value="1"/>
</dbReference>
<dbReference type="InterPro" id="IPR036278">
    <property type="entry name" value="Sialidase_sf"/>
</dbReference>
<feature type="region of interest" description="Disordered" evidence="1">
    <location>
        <begin position="34"/>
        <end position="86"/>
    </location>
</feature>
<proteinExistence type="predicted"/>
<dbReference type="AlphaFoldDB" id="A0A6C0NXN1"/>
<accession>A0A6C0NXN1</accession>
<dbReference type="Proteomes" id="UP000479114">
    <property type="component" value="Chromosome"/>
</dbReference>
<dbReference type="EMBL" id="CP048286">
    <property type="protein sequence ID" value="QHW30901.1"/>
    <property type="molecule type" value="Genomic_DNA"/>
</dbReference>
<evidence type="ECO:0000256" key="1">
    <source>
        <dbReference type="SAM" id="MobiDB-lite"/>
    </source>
</evidence>
<evidence type="ECO:0000313" key="2">
    <source>
        <dbReference type="EMBL" id="QHW30901.1"/>
    </source>
</evidence>
<keyword evidence="3" id="KW-1185">Reference proteome</keyword>
<name>A0A6C0NXN1_9BACL</name>
<dbReference type="RefSeq" id="WP_162639710.1">
    <property type="nucleotide sequence ID" value="NZ_CP048286.1"/>
</dbReference>
<dbReference type="KEGG" id="prz:GZH47_08575"/>
<evidence type="ECO:0008006" key="4">
    <source>
        <dbReference type="Google" id="ProtNLM"/>
    </source>
</evidence>
<dbReference type="SUPFAM" id="SSF50939">
    <property type="entry name" value="Sialidases"/>
    <property type="match status" value="1"/>
</dbReference>
<organism evidence="2 3">
    <name type="scientific">Paenibacillus rhizovicinus</name>
    <dbReference type="NCBI Taxonomy" id="2704463"/>
    <lineage>
        <taxon>Bacteria</taxon>
        <taxon>Bacillati</taxon>
        <taxon>Bacillota</taxon>
        <taxon>Bacilli</taxon>
        <taxon>Bacillales</taxon>
        <taxon>Paenibacillaceae</taxon>
        <taxon>Paenibacillus</taxon>
    </lineage>
</organism>